<dbReference type="Proteomes" id="UP001526426">
    <property type="component" value="Unassembled WGS sequence"/>
</dbReference>
<feature type="transmembrane region" description="Helical" evidence="1">
    <location>
        <begin position="108"/>
        <end position="130"/>
    </location>
</feature>
<sequence length="185" mass="19850">MNAIAIALGLAQATGMTEKLGDLIAGKNGAAVADRVVDVAKLVTGMRDGRAALEEVQADQGNRILLEEALVERETELLRLANEDRANARDYSLALVHAEHSSWLARNFVFLMSGILLLFAIAYSTAVTFIPLTPQGERYADLVINVVIVGGIVGGVLRFFLGGGKQQGGHQLGDKRLRDFGDYGK</sequence>
<evidence type="ECO:0000313" key="3">
    <source>
        <dbReference type="Proteomes" id="UP001526426"/>
    </source>
</evidence>
<proteinExistence type="predicted"/>
<reference evidence="2 3" key="1">
    <citation type="submission" date="2021-08" db="EMBL/GenBank/DDBJ databases">
        <title>Draft genome sequence of Spirulina subsalsa with high tolerance to salinity and hype-accumulation of phycocyanin.</title>
        <authorList>
            <person name="Pei H."/>
            <person name="Jiang L."/>
        </authorList>
    </citation>
    <scope>NUCLEOTIDE SEQUENCE [LARGE SCALE GENOMIC DNA]</scope>
    <source>
        <strain evidence="2 3">FACHB-351</strain>
    </source>
</reference>
<evidence type="ECO:0000313" key="2">
    <source>
        <dbReference type="EMBL" id="MCW6036812.1"/>
    </source>
</evidence>
<accession>A0ABT3L5T6</accession>
<keyword evidence="1" id="KW-1133">Transmembrane helix</keyword>
<keyword evidence="3" id="KW-1185">Reference proteome</keyword>
<protein>
    <recommendedName>
        <fullName evidence="4">TMhelix containing protein</fullName>
    </recommendedName>
</protein>
<evidence type="ECO:0000256" key="1">
    <source>
        <dbReference type="SAM" id="Phobius"/>
    </source>
</evidence>
<dbReference type="RefSeq" id="WP_265264626.1">
    <property type="nucleotide sequence ID" value="NZ_JAIHOM010000047.1"/>
</dbReference>
<evidence type="ECO:0008006" key="4">
    <source>
        <dbReference type="Google" id="ProtNLM"/>
    </source>
</evidence>
<organism evidence="2 3">
    <name type="scientific">Spirulina subsalsa FACHB-351</name>
    <dbReference type="NCBI Taxonomy" id="234711"/>
    <lineage>
        <taxon>Bacteria</taxon>
        <taxon>Bacillati</taxon>
        <taxon>Cyanobacteriota</taxon>
        <taxon>Cyanophyceae</taxon>
        <taxon>Spirulinales</taxon>
        <taxon>Spirulinaceae</taxon>
        <taxon>Spirulina</taxon>
    </lineage>
</organism>
<name>A0ABT3L5T6_9CYAN</name>
<gene>
    <name evidence="2" type="ORF">K4A83_11140</name>
</gene>
<keyword evidence="1" id="KW-0812">Transmembrane</keyword>
<keyword evidence="1" id="KW-0472">Membrane</keyword>
<comment type="caution">
    <text evidence="2">The sequence shown here is derived from an EMBL/GenBank/DDBJ whole genome shotgun (WGS) entry which is preliminary data.</text>
</comment>
<feature type="transmembrane region" description="Helical" evidence="1">
    <location>
        <begin position="142"/>
        <end position="161"/>
    </location>
</feature>
<dbReference type="EMBL" id="JAIHOM010000047">
    <property type="protein sequence ID" value="MCW6036812.1"/>
    <property type="molecule type" value="Genomic_DNA"/>
</dbReference>